<dbReference type="GO" id="GO:0005886">
    <property type="term" value="C:plasma membrane"/>
    <property type="evidence" value="ECO:0007669"/>
    <property type="project" value="UniProtKB-SubCell"/>
</dbReference>
<dbReference type="PANTHER" id="PTHR30482">
    <property type="entry name" value="HIGH-AFFINITY BRANCHED-CHAIN AMINO ACID TRANSPORT SYSTEM PERMEASE"/>
    <property type="match status" value="1"/>
</dbReference>
<sequence length="253" mass="26326">MRAWFDALSPQVRILGILLLLMAVAPLFFPSAYYYRIATQVFLNGLTVTGLVVLMGYAGQVSLGHAGFFGLGAYACAVGSASLGIGPLGGIVLGAGVSGTLALVVGRPILRLKGHYLAVATLGLGILIGMVLTNEGWLTGGPDGMTAPTLPLRAWFKAWGLPLTPAQGWYIFGRSRVAAGSVGGAEPARERYRARLASLARQRGGGPGDGDRCGARQGPGLCLVGRVCLGGRLAHRLVQRLRQPGHGGLYALH</sequence>
<evidence type="ECO:0000256" key="4">
    <source>
        <dbReference type="ARBA" id="ARBA00022989"/>
    </source>
</evidence>
<evidence type="ECO:0000256" key="3">
    <source>
        <dbReference type="ARBA" id="ARBA00022692"/>
    </source>
</evidence>
<comment type="subcellular location">
    <subcellularLocation>
        <location evidence="1">Cell membrane</location>
        <topology evidence="1">Multi-pass membrane protein</topology>
    </subcellularLocation>
</comment>
<dbReference type="Proteomes" id="UP000033220">
    <property type="component" value="Chromosome DSM 122"/>
</dbReference>
<feature type="transmembrane region" description="Helical" evidence="6">
    <location>
        <begin position="116"/>
        <end position="134"/>
    </location>
</feature>
<keyword evidence="8" id="KW-1185">Reference proteome</keyword>
<evidence type="ECO:0000256" key="2">
    <source>
        <dbReference type="ARBA" id="ARBA00022475"/>
    </source>
</evidence>
<dbReference type="HOGENOM" id="CLU_1097865_0_0_5"/>
<dbReference type="KEGG" id="rpm:RSPPHO_01865"/>
<evidence type="ECO:0000256" key="5">
    <source>
        <dbReference type="ARBA" id="ARBA00023136"/>
    </source>
</evidence>
<dbReference type="AlphaFoldDB" id="H6SKH6"/>
<reference evidence="7 8" key="1">
    <citation type="submission" date="2012-02" db="EMBL/GenBank/DDBJ databases">
        <title>Shotgun genome sequence of Phaeospirillum photometricum DSM 122.</title>
        <authorList>
            <person name="Duquesne K."/>
            <person name="Sturgis J."/>
        </authorList>
    </citation>
    <scope>NUCLEOTIDE SEQUENCE [LARGE SCALE GENOMIC DNA]</scope>
    <source>
        <strain evidence="8">DSM122</strain>
    </source>
</reference>
<dbReference type="GO" id="GO:0015658">
    <property type="term" value="F:branched-chain amino acid transmembrane transporter activity"/>
    <property type="evidence" value="ECO:0007669"/>
    <property type="project" value="InterPro"/>
</dbReference>
<accession>H6SKH6</accession>
<dbReference type="CDD" id="cd06581">
    <property type="entry name" value="TM_PBP1_LivM_like"/>
    <property type="match status" value="1"/>
</dbReference>
<keyword evidence="2" id="KW-1003">Cell membrane</keyword>
<keyword evidence="5 6" id="KW-0472">Membrane</keyword>
<protein>
    <submittedName>
        <fullName evidence="7">ABC-type branched-chain amino acid transport system</fullName>
    </submittedName>
</protein>
<evidence type="ECO:0000313" key="7">
    <source>
        <dbReference type="EMBL" id="CCG08491.1"/>
    </source>
</evidence>
<organism evidence="7 8">
    <name type="scientific">Pararhodospirillum photometricum DSM 122</name>
    <dbReference type="NCBI Taxonomy" id="1150469"/>
    <lineage>
        <taxon>Bacteria</taxon>
        <taxon>Pseudomonadati</taxon>
        <taxon>Pseudomonadota</taxon>
        <taxon>Alphaproteobacteria</taxon>
        <taxon>Rhodospirillales</taxon>
        <taxon>Rhodospirillaceae</taxon>
        <taxon>Pararhodospirillum</taxon>
    </lineage>
</organism>
<feature type="transmembrane region" description="Helical" evidence="6">
    <location>
        <begin position="12"/>
        <end position="29"/>
    </location>
</feature>
<evidence type="ECO:0000313" key="8">
    <source>
        <dbReference type="Proteomes" id="UP000033220"/>
    </source>
</evidence>
<dbReference type="eggNOG" id="COG4177">
    <property type="taxonomic scope" value="Bacteria"/>
</dbReference>
<dbReference type="PATRIC" id="fig|1150469.3.peg.2099"/>
<proteinExistence type="predicted"/>
<evidence type="ECO:0000256" key="1">
    <source>
        <dbReference type="ARBA" id="ARBA00004651"/>
    </source>
</evidence>
<dbReference type="InterPro" id="IPR043428">
    <property type="entry name" value="LivM-like"/>
</dbReference>
<dbReference type="EMBL" id="HE663493">
    <property type="protein sequence ID" value="CCG08491.1"/>
    <property type="molecule type" value="Genomic_DNA"/>
</dbReference>
<evidence type="ECO:0000256" key="6">
    <source>
        <dbReference type="SAM" id="Phobius"/>
    </source>
</evidence>
<gene>
    <name evidence="7" type="ORF">RSPPHO_01865</name>
</gene>
<keyword evidence="3 6" id="KW-0812">Transmembrane</keyword>
<dbReference type="STRING" id="1150469.RSPPHO_01865"/>
<dbReference type="InterPro" id="IPR001851">
    <property type="entry name" value="ABC_transp_permease"/>
</dbReference>
<dbReference type="PANTHER" id="PTHR30482:SF10">
    <property type="entry name" value="HIGH-AFFINITY BRANCHED-CHAIN AMINO ACID TRANSPORT PROTEIN BRAE"/>
    <property type="match status" value="1"/>
</dbReference>
<feature type="transmembrane region" description="Helical" evidence="6">
    <location>
        <begin position="71"/>
        <end position="104"/>
    </location>
</feature>
<feature type="transmembrane region" description="Helical" evidence="6">
    <location>
        <begin position="41"/>
        <end position="59"/>
    </location>
</feature>
<name>H6SKH6_PARPM</name>
<dbReference type="Pfam" id="PF02653">
    <property type="entry name" value="BPD_transp_2"/>
    <property type="match status" value="1"/>
</dbReference>
<keyword evidence="4 6" id="KW-1133">Transmembrane helix</keyword>